<reference evidence="3" key="2">
    <citation type="submission" date="2020-09" db="EMBL/GenBank/DDBJ databases">
        <authorList>
            <person name="Sun Q."/>
            <person name="Zhou Y."/>
        </authorList>
    </citation>
    <scope>NUCLEOTIDE SEQUENCE</scope>
    <source>
        <strain evidence="3">CGMCC 1.16012</strain>
    </source>
</reference>
<dbReference type="GO" id="GO:0016491">
    <property type="term" value="F:oxidoreductase activity"/>
    <property type="evidence" value="ECO:0007669"/>
    <property type="project" value="UniProtKB-KW"/>
</dbReference>
<protein>
    <submittedName>
        <fullName evidence="3">Cytochrome c4</fullName>
    </submittedName>
</protein>
<proteinExistence type="predicted"/>
<dbReference type="Gene3D" id="3.50.50.60">
    <property type="entry name" value="FAD/NAD(P)-binding domain"/>
    <property type="match status" value="2"/>
</dbReference>
<dbReference type="PANTHER" id="PTHR13847">
    <property type="entry name" value="SARCOSINE DEHYDROGENASE-RELATED"/>
    <property type="match status" value="1"/>
</dbReference>
<evidence type="ECO:0000256" key="1">
    <source>
        <dbReference type="ARBA" id="ARBA00023002"/>
    </source>
</evidence>
<dbReference type="PRINTS" id="PR00469">
    <property type="entry name" value="PNDRDTASEII"/>
</dbReference>
<dbReference type="AlphaFoldDB" id="A0A917AB51"/>
<sequence>MPQNEFDLIVVGAGIVGMSAAFYAQRDGLKTLICDPNPPGSGTTSGSACTIATYACIPVNSPSIFTSLPYLLTSRESPLSFNLLHGLRNPGWMLAFLKNCRPSRVKQISEALGQFLLHAEAGLDPLIAEAGAEDLMVNNDCLYVWSTKAGYEGERANNAMRRAQGVEFDELSKGEVHQLEPNLKQPIHCGLNFKGVRHVTNPQELVTRMHKRFEALGGTYISCRVGRCDADNTGVTTYLEDGTEIRAGHMALTSGARSKEIKGSGAEHLPLGAERGYHILYRNYGGLVSRPVGWAEAGFYATPMAHGLRIAGTVEINAVDAAFNTRCTDYLQRKSHEMFGDIGSPDDTWLGYRPTMPDALPVIGASPASDRITLAFGHQHIGLTLGGLTGKVVTDLAQGRSPCCNIEHFAPQRFT</sequence>
<evidence type="ECO:0000259" key="2">
    <source>
        <dbReference type="Pfam" id="PF01266"/>
    </source>
</evidence>
<dbReference type="GO" id="GO:0005737">
    <property type="term" value="C:cytoplasm"/>
    <property type="evidence" value="ECO:0007669"/>
    <property type="project" value="TreeGrafter"/>
</dbReference>
<name>A0A917AB51_9RHOB</name>
<evidence type="ECO:0000313" key="3">
    <source>
        <dbReference type="EMBL" id="GGE37755.1"/>
    </source>
</evidence>
<gene>
    <name evidence="3" type="ORF">GCM10011517_01920</name>
</gene>
<accession>A0A917AB51</accession>
<dbReference type="SUPFAM" id="SSF51905">
    <property type="entry name" value="FAD/NAD(P)-binding domain"/>
    <property type="match status" value="1"/>
</dbReference>
<dbReference type="EMBL" id="BMKN01000001">
    <property type="protein sequence ID" value="GGE37755.1"/>
    <property type="molecule type" value="Genomic_DNA"/>
</dbReference>
<dbReference type="RefSeq" id="WP_229666078.1">
    <property type="nucleotide sequence ID" value="NZ_BMKN01000001.1"/>
</dbReference>
<feature type="domain" description="FAD dependent oxidoreductase" evidence="2">
    <location>
        <begin position="7"/>
        <end position="396"/>
    </location>
</feature>
<organism evidence="3 4">
    <name type="scientific">Actibacterium pelagium</name>
    <dbReference type="NCBI Taxonomy" id="2029103"/>
    <lineage>
        <taxon>Bacteria</taxon>
        <taxon>Pseudomonadati</taxon>
        <taxon>Pseudomonadota</taxon>
        <taxon>Alphaproteobacteria</taxon>
        <taxon>Rhodobacterales</taxon>
        <taxon>Roseobacteraceae</taxon>
        <taxon>Actibacterium</taxon>
    </lineage>
</organism>
<keyword evidence="1" id="KW-0560">Oxidoreductase</keyword>
<dbReference type="Gene3D" id="3.30.9.10">
    <property type="entry name" value="D-Amino Acid Oxidase, subunit A, domain 2"/>
    <property type="match status" value="1"/>
</dbReference>
<dbReference type="InterPro" id="IPR036188">
    <property type="entry name" value="FAD/NAD-bd_sf"/>
</dbReference>
<dbReference type="InterPro" id="IPR006076">
    <property type="entry name" value="FAD-dep_OxRdtase"/>
</dbReference>
<reference evidence="3" key="1">
    <citation type="journal article" date="2014" name="Int. J. Syst. Evol. Microbiol.">
        <title>Complete genome sequence of Corynebacterium casei LMG S-19264T (=DSM 44701T), isolated from a smear-ripened cheese.</title>
        <authorList>
            <consortium name="US DOE Joint Genome Institute (JGI-PGF)"/>
            <person name="Walter F."/>
            <person name="Albersmeier A."/>
            <person name="Kalinowski J."/>
            <person name="Ruckert C."/>
        </authorList>
    </citation>
    <scope>NUCLEOTIDE SEQUENCE</scope>
    <source>
        <strain evidence="3">CGMCC 1.16012</strain>
    </source>
</reference>
<dbReference type="Proteomes" id="UP000606730">
    <property type="component" value="Unassembled WGS sequence"/>
</dbReference>
<comment type="caution">
    <text evidence="3">The sequence shown here is derived from an EMBL/GenBank/DDBJ whole genome shotgun (WGS) entry which is preliminary data.</text>
</comment>
<evidence type="ECO:0000313" key="4">
    <source>
        <dbReference type="Proteomes" id="UP000606730"/>
    </source>
</evidence>
<dbReference type="SUPFAM" id="SSF54373">
    <property type="entry name" value="FAD-linked reductases, C-terminal domain"/>
    <property type="match status" value="1"/>
</dbReference>
<dbReference type="Pfam" id="PF01266">
    <property type="entry name" value="DAO"/>
    <property type="match status" value="1"/>
</dbReference>
<keyword evidence="4" id="KW-1185">Reference proteome</keyword>
<dbReference type="PANTHER" id="PTHR13847:SF289">
    <property type="entry name" value="GLYCINE OXIDASE"/>
    <property type="match status" value="1"/>
</dbReference>